<dbReference type="InterPro" id="IPR013087">
    <property type="entry name" value="Znf_C2H2_type"/>
</dbReference>
<feature type="compositionally biased region" description="Low complexity" evidence="1">
    <location>
        <begin position="262"/>
        <end position="274"/>
    </location>
</feature>
<dbReference type="InterPro" id="IPR039258">
    <property type="entry name" value="ZNF511"/>
</dbReference>
<organism evidence="3 4">
    <name type="scientific">Phyllosticta citribraziliensis</name>
    <dbReference type="NCBI Taxonomy" id="989973"/>
    <lineage>
        <taxon>Eukaryota</taxon>
        <taxon>Fungi</taxon>
        <taxon>Dikarya</taxon>
        <taxon>Ascomycota</taxon>
        <taxon>Pezizomycotina</taxon>
        <taxon>Dothideomycetes</taxon>
        <taxon>Dothideomycetes incertae sedis</taxon>
        <taxon>Botryosphaeriales</taxon>
        <taxon>Phyllostictaceae</taxon>
        <taxon>Phyllosticta</taxon>
    </lineage>
</organism>
<dbReference type="SMART" id="SM00355">
    <property type="entry name" value="ZnF_C2H2"/>
    <property type="match status" value="2"/>
</dbReference>
<dbReference type="Proteomes" id="UP001360953">
    <property type="component" value="Unassembled WGS sequence"/>
</dbReference>
<dbReference type="PROSITE" id="PS00028">
    <property type="entry name" value="ZINC_FINGER_C2H2_1"/>
    <property type="match status" value="1"/>
</dbReference>
<keyword evidence="4" id="KW-1185">Reference proteome</keyword>
<name>A0ABR1LJJ3_9PEZI</name>
<gene>
    <name evidence="3" type="ORF">J3D65DRAFT_669445</name>
</gene>
<evidence type="ECO:0000313" key="3">
    <source>
        <dbReference type="EMBL" id="KAK7535377.1"/>
    </source>
</evidence>
<feature type="region of interest" description="Disordered" evidence="1">
    <location>
        <begin position="1"/>
        <end position="23"/>
    </location>
</feature>
<evidence type="ECO:0000256" key="1">
    <source>
        <dbReference type="SAM" id="MobiDB-lite"/>
    </source>
</evidence>
<feature type="domain" description="C2H2-type" evidence="2">
    <location>
        <begin position="72"/>
        <end position="93"/>
    </location>
</feature>
<dbReference type="RefSeq" id="XP_066654102.1">
    <property type="nucleotide sequence ID" value="XM_066803200.1"/>
</dbReference>
<dbReference type="PANTHER" id="PTHR21354">
    <property type="entry name" value="ZINC FINGER PROTEIN 511"/>
    <property type="match status" value="1"/>
</dbReference>
<dbReference type="GeneID" id="92036106"/>
<reference evidence="3 4" key="1">
    <citation type="submission" date="2024-04" db="EMBL/GenBank/DDBJ databases">
        <title>Phyllosticta paracitricarpa is synonymous to the EU quarantine fungus P. citricarpa based on phylogenomic analyses.</title>
        <authorList>
            <consortium name="Lawrence Berkeley National Laboratory"/>
            <person name="Van ingen-buijs V.A."/>
            <person name="Van westerhoven A.C."/>
            <person name="Haridas S."/>
            <person name="Skiadas P."/>
            <person name="Martin F."/>
            <person name="Groenewald J.Z."/>
            <person name="Crous P.W."/>
            <person name="Seidl M.F."/>
        </authorList>
    </citation>
    <scope>NUCLEOTIDE SEQUENCE [LARGE SCALE GENOMIC DNA]</scope>
    <source>
        <strain evidence="3 4">CPC 17464</strain>
    </source>
</reference>
<dbReference type="EMBL" id="JBBPEH010000008">
    <property type="protein sequence ID" value="KAK7535377.1"/>
    <property type="molecule type" value="Genomic_DNA"/>
</dbReference>
<sequence length="319" mass="35053">MAKRSRAESASPTPEANDDAPSPSAAVKYVHVDDSVEAPAVISCSLPAHPLLSFASYADYDVHYQKYHVNRCSACRVNFPSDQFLNLHFDEYHDPIKQASRERGDKIFACFFEGCDVMCKTPKMRREHMVAKHAYPKNYNFTVLKYGIDGLNSMLIENNPSRSSRPHRVKEQKPPKRHAEVAPVPKRIVFDEDGKAPQDSTMTSKADPEPMDVGADNSEAILDVPNNKNANDLKTPSKLPTSQHQPESNAMDVVESEERGGASSAASAANTSKSTPNCSNPDETMEDVTKSVAALRFIPPSVRFGRTGRGRGRGGFAKS</sequence>
<comment type="caution">
    <text evidence="3">The sequence shown here is derived from an EMBL/GenBank/DDBJ whole genome shotgun (WGS) entry which is preliminary data.</text>
</comment>
<feature type="compositionally biased region" description="Polar residues" evidence="1">
    <location>
        <begin position="226"/>
        <end position="248"/>
    </location>
</feature>
<protein>
    <recommendedName>
        <fullName evidence="2">C2H2-type domain-containing protein</fullName>
    </recommendedName>
</protein>
<evidence type="ECO:0000313" key="4">
    <source>
        <dbReference type="Proteomes" id="UP001360953"/>
    </source>
</evidence>
<proteinExistence type="predicted"/>
<accession>A0ABR1LJJ3</accession>
<dbReference type="PANTHER" id="PTHR21354:SF0">
    <property type="entry name" value="ZINC FINGER PROTEIN 511"/>
    <property type="match status" value="1"/>
</dbReference>
<feature type="region of interest" description="Disordered" evidence="1">
    <location>
        <begin position="157"/>
        <end position="319"/>
    </location>
</feature>
<evidence type="ECO:0000259" key="2">
    <source>
        <dbReference type="PROSITE" id="PS00028"/>
    </source>
</evidence>
<feature type="compositionally biased region" description="Basic and acidic residues" evidence="1">
    <location>
        <begin position="169"/>
        <end position="180"/>
    </location>
</feature>